<proteinExistence type="predicted"/>
<organism evidence="2 3">
    <name type="scientific">Sphagnum jensenii</name>
    <dbReference type="NCBI Taxonomy" id="128206"/>
    <lineage>
        <taxon>Eukaryota</taxon>
        <taxon>Viridiplantae</taxon>
        <taxon>Streptophyta</taxon>
        <taxon>Embryophyta</taxon>
        <taxon>Bryophyta</taxon>
        <taxon>Sphagnophytina</taxon>
        <taxon>Sphagnopsida</taxon>
        <taxon>Sphagnales</taxon>
        <taxon>Sphagnaceae</taxon>
        <taxon>Sphagnum</taxon>
    </lineage>
</organism>
<accession>A0ABP1C1B0</accession>
<dbReference type="Proteomes" id="UP001497522">
    <property type="component" value="Chromosome 9"/>
</dbReference>
<keyword evidence="3" id="KW-1185">Reference proteome</keyword>
<gene>
    <name evidence="2" type="ORF">CSSPJE1EN2_LOCUS23856</name>
</gene>
<evidence type="ECO:0000313" key="3">
    <source>
        <dbReference type="Proteomes" id="UP001497522"/>
    </source>
</evidence>
<evidence type="ECO:0000313" key="2">
    <source>
        <dbReference type="EMBL" id="CAK9882605.1"/>
    </source>
</evidence>
<feature type="region of interest" description="Disordered" evidence="1">
    <location>
        <begin position="1"/>
        <end position="21"/>
    </location>
</feature>
<protein>
    <submittedName>
        <fullName evidence="2">Uncharacterized protein</fullName>
    </submittedName>
</protein>
<reference evidence="2" key="1">
    <citation type="submission" date="2024-03" db="EMBL/GenBank/DDBJ databases">
        <authorList>
            <consortium name="ELIXIR-Norway"/>
            <consortium name="Elixir Norway"/>
        </authorList>
    </citation>
    <scope>NUCLEOTIDE SEQUENCE</scope>
</reference>
<name>A0ABP1C1B0_9BRYO</name>
<evidence type="ECO:0000256" key="1">
    <source>
        <dbReference type="SAM" id="MobiDB-lite"/>
    </source>
</evidence>
<dbReference type="EMBL" id="OZ023710">
    <property type="protein sequence ID" value="CAK9882605.1"/>
    <property type="molecule type" value="Genomic_DNA"/>
</dbReference>
<sequence>MSVGRGAPELPAETSISSGPMGLVDSFKYLGGIVNSQASLQEEQDMGFDASAREQAGDRIQQLLEAHFGGQHH</sequence>